<dbReference type="Gene3D" id="2.60.40.60">
    <property type="entry name" value="Cadherins"/>
    <property type="match status" value="1"/>
</dbReference>
<comment type="caution">
    <text evidence="1">The sequence shown here is derived from an EMBL/GenBank/DDBJ whole genome shotgun (WGS) entry which is preliminary data.</text>
</comment>
<dbReference type="SUPFAM" id="SSF49313">
    <property type="entry name" value="Cadherin-like"/>
    <property type="match status" value="1"/>
</dbReference>
<accession>A0AAN8WXF7</accession>
<keyword evidence="2" id="KW-1185">Reference proteome</keyword>
<dbReference type="GO" id="GO:0016020">
    <property type="term" value="C:membrane"/>
    <property type="evidence" value="ECO:0007669"/>
    <property type="project" value="InterPro"/>
</dbReference>
<gene>
    <name evidence="1" type="primary">PCDHGA12</name>
    <name evidence="1" type="ORF">SK128_015342</name>
</gene>
<dbReference type="InterPro" id="IPR015919">
    <property type="entry name" value="Cadherin-like_sf"/>
</dbReference>
<dbReference type="GO" id="GO:0005509">
    <property type="term" value="F:calcium ion binding"/>
    <property type="evidence" value="ECO:0007669"/>
    <property type="project" value="InterPro"/>
</dbReference>
<name>A0AAN8WXF7_HALRR</name>
<evidence type="ECO:0000313" key="1">
    <source>
        <dbReference type="EMBL" id="KAK7074145.1"/>
    </source>
</evidence>
<organism evidence="1 2">
    <name type="scientific">Halocaridina rubra</name>
    <name type="common">Hawaiian red shrimp</name>
    <dbReference type="NCBI Taxonomy" id="373956"/>
    <lineage>
        <taxon>Eukaryota</taxon>
        <taxon>Metazoa</taxon>
        <taxon>Ecdysozoa</taxon>
        <taxon>Arthropoda</taxon>
        <taxon>Crustacea</taxon>
        <taxon>Multicrustacea</taxon>
        <taxon>Malacostraca</taxon>
        <taxon>Eumalacostraca</taxon>
        <taxon>Eucarida</taxon>
        <taxon>Decapoda</taxon>
        <taxon>Pleocyemata</taxon>
        <taxon>Caridea</taxon>
        <taxon>Atyoidea</taxon>
        <taxon>Atyidae</taxon>
        <taxon>Halocaridina</taxon>
    </lineage>
</organism>
<proteinExistence type="predicted"/>
<protein>
    <submittedName>
        <fullName evidence="1">Homophilic cell adhesion via plasma membrane adhesion molecules</fullName>
    </submittedName>
</protein>
<dbReference type="AlphaFoldDB" id="A0AAN8WXF7"/>
<dbReference type="EMBL" id="JAXCGZ010011779">
    <property type="protein sequence ID" value="KAK7074145.1"/>
    <property type="molecule type" value="Genomic_DNA"/>
</dbReference>
<reference evidence="1 2" key="1">
    <citation type="submission" date="2023-11" db="EMBL/GenBank/DDBJ databases">
        <title>Halocaridina rubra genome assembly.</title>
        <authorList>
            <person name="Smith C."/>
        </authorList>
    </citation>
    <scope>NUCLEOTIDE SEQUENCE [LARGE SCALE GENOMIC DNA]</scope>
    <source>
        <strain evidence="1">EP-1</strain>
        <tissue evidence="1">Whole</tissue>
    </source>
</reference>
<evidence type="ECO:0000313" key="2">
    <source>
        <dbReference type="Proteomes" id="UP001381693"/>
    </source>
</evidence>
<sequence>MIRSTHPWVENLNNKEADLDEEAMTKFVRIGLAAKNDHPPFFGQAIYEVDVDEDEPLNQPFIALSARDLDEVLQLGKLHSETA</sequence>
<dbReference type="Proteomes" id="UP001381693">
    <property type="component" value="Unassembled WGS sequence"/>
</dbReference>